<dbReference type="InterPro" id="IPR027417">
    <property type="entry name" value="P-loop_NTPase"/>
</dbReference>
<dbReference type="InterPro" id="IPR020472">
    <property type="entry name" value="WD40_PAC1"/>
</dbReference>
<comment type="caution">
    <text evidence="5">The sequence shown here is derived from an EMBL/GenBank/DDBJ whole genome shotgun (WGS) entry which is preliminary data.</text>
</comment>
<proteinExistence type="predicted"/>
<dbReference type="OrthoDB" id="3027122at2759"/>
<dbReference type="PRINTS" id="PR00320">
    <property type="entry name" value="GPROTEINBRPT"/>
</dbReference>
<dbReference type="InterPro" id="IPR059179">
    <property type="entry name" value="MLKL-like_MCAfunc"/>
</dbReference>
<feature type="repeat" description="WD" evidence="3">
    <location>
        <begin position="1018"/>
        <end position="1059"/>
    </location>
</feature>
<dbReference type="Pfam" id="PF00400">
    <property type="entry name" value="WD40"/>
    <property type="match status" value="12"/>
</dbReference>
<dbReference type="Proteomes" id="UP000886523">
    <property type="component" value="Unassembled WGS sequence"/>
</dbReference>
<dbReference type="CDD" id="cd21037">
    <property type="entry name" value="MLKL_NTD"/>
    <property type="match status" value="1"/>
</dbReference>
<organism evidence="5 6">
    <name type="scientific">Hydnum rufescens UP504</name>
    <dbReference type="NCBI Taxonomy" id="1448309"/>
    <lineage>
        <taxon>Eukaryota</taxon>
        <taxon>Fungi</taxon>
        <taxon>Dikarya</taxon>
        <taxon>Basidiomycota</taxon>
        <taxon>Agaricomycotina</taxon>
        <taxon>Agaricomycetes</taxon>
        <taxon>Cantharellales</taxon>
        <taxon>Hydnaceae</taxon>
        <taxon>Hydnum</taxon>
    </lineage>
</organism>
<keyword evidence="6" id="KW-1185">Reference proteome</keyword>
<dbReference type="SUPFAM" id="SSF50978">
    <property type="entry name" value="WD40 repeat-like"/>
    <property type="match status" value="2"/>
</dbReference>
<dbReference type="PANTHER" id="PTHR22847">
    <property type="entry name" value="WD40 REPEAT PROTEIN"/>
    <property type="match status" value="1"/>
</dbReference>
<gene>
    <name evidence="5" type="ORF">BS47DRAFT_1383633</name>
</gene>
<evidence type="ECO:0000256" key="1">
    <source>
        <dbReference type="ARBA" id="ARBA00022574"/>
    </source>
</evidence>
<feature type="repeat" description="WD" evidence="3">
    <location>
        <begin position="764"/>
        <end position="796"/>
    </location>
</feature>
<feature type="repeat" description="WD" evidence="3">
    <location>
        <begin position="1186"/>
        <end position="1227"/>
    </location>
</feature>
<dbReference type="SUPFAM" id="SSF52540">
    <property type="entry name" value="P-loop containing nucleoside triphosphate hydrolases"/>
    <property type="match status" value="1"/>
</dbReference>
<dbReference type="Pfam" id="PF24883">
    <property type="entry name" value="NPHP3_N"/>
    <property type="match status" value="1"/>
</dbReference>
<feature type="repeat" description="WD" evidence="3">
    <location>
        <begin position="890"/>
        <end position="922"/>
    </location>
</feature>
<keyword evidence="2" id="KW-0677">Repeat</keyword>
<evidence type="ECO:0000256" key="2">
    <source>
        <dbReference type="ARBA" id="ARBA00022737"/>
    </source>
</evidence>
<dbReference type="PROSITE" id="PS00678">
    <property type="entry name" value="WD_REPEATS_1"/>
    <property type="match status" value="2"/>
</dbReference>
<dbReference type="PROSITE" id="PS50837">
    <property type="entry name" value="NACHT"/>
    <property type="match status" value="1"/>
</dbReference>
<feature type="repeat" description="WD" evidence="3">
    <location>
        <begin position="806"/>
        <end position="838"/>
    </location>
</feature>
<feature type="repeat" description="WD" evidence="3">
    <location>
        <begin position="1144"/>
        <end position="1185"/>
    </location>
</feature>
<dbReference type="SMART" id="SM00320">
    <property type="entry name" value="WD40"/>
    <property type="match status" value="13"/>
</dbReference>
<protein>
    <recommendedName>
        <fullName evidence="4">NACHT domain-containing protein</fullName>
    </recommendedName>
</protein>
<evidence type="ECO:0000313" key="5">
    <source>
        <dbReference type="EMBL" id="KAF9511010.1"/>
    </source>
</evidence>
<dbReference type="PROSITE" id="PS50294">
    <property type="entry name" value="WD_REPEATS_REGION"/>
    <property type="match status" value="11"/>
</dbReference>
<dbReference type="InterPro" id="IPR036322">
    <property type="entry name" value="WD40_repeat_dom_sf"/>
</dbReference>
<dbReference type="Gene3D" id="3.40.50.300">
    <property type="entry name" value="P-loop containing nucleotide triphosphate hydrolases"/>
    <property type="match status" value="1"/>
</dbReference>
<dbReference type="InterPro" id="IPR019775">
    <property type="entry name" value="WD40_repeat_CS"/>
</dbReference>
<reference evidence="5" key="1">
    <citation type="journal article" date="2020" name="Nat. Commun.">
        <title>Large-scale genome sequencing of mycorrhizal fungi provides insights into the early evolution of symbiotic traits.</title>
        <authorList>
            <person name="Miyauchi S."/>
            <person name="Kiss E."/>
            <person name="Kuo A."/>
            <person name="Drula E."/>
            <person name="Kohler A."/>
            <person name="Sanchez-Garcia M."/>
            <person name="Morin E."/>
            <person name="Andreopoulos B."/>
            <person name="Barry K.W."/>
            <person name="Bonito G."/>
            <person name="Buee M."/>
            <person name="Carver A."/>
            <person name="Chen C."/>
            <person name="Cichocki N."/>
            <person name="Clum A."/>
            <person name="Culley D."/>
            <person name="Crous P.W."/>
            <person name="Fauchery L."/>
            <person name="Girlanda M."/>
            <person name="Hayes R.D."/>
            <person name="Keri Z."/>
            <person name="LaButti K."/>
            <person name="Lipzen A."/>
            <person name="Lombard V."/>
            <person name="Magnuson J."/>
            <person name="Maillard F."/>
            <person name="Murat C."/>
            <person name="Nolan M."/>
            <person name="Ohm R.A."/>
            <person name="Pangilinan J."/>
            <person name="Pereira M.F."/>
            <person name="Perotto S."/>
            <person name="Peter M."/>
            <person name="Pfister S."/>
            <person name="Riley R."/>
            <person name="Sitrit Y."/>
            <person name="Stielow J.B."/>
            <person name="Szollosi G."/>
            <person name="Zifcakova L."/>
            <person name="Stursova M."/>
            <person name="Spatafora J.W."/>
            <person name="Tedersoo L."/>
            <person name="Vaario L.M."/>
            <person name="Yamada A."/>
            <person name="Yan M."/>
            <person name="Wang P."/>
            <person name="Xu J."/>
            <person name="Bruns T."/>
            <person name="Baldrian P."/>
            <person name="Vilgalys R."/>
            <person name="Dunand C."/>
            <person name="Henrissat B."/>
            <person name="Grigoriev I.V."/>
            <person name="Hibbett D."/>
            <person name="Nagy L.G."/>
            <person name="Martin F.M."/>
        </authorList>
    </citation>
    <scope>NUCLEOTIDE SEQUENCE</scope>
    <source>
        <strain evidence="5">UP504</strain>
    </source>
</reference>
<dbReference type="EMBL" id="MU129006">
    <property type="protein sequence ID" value="KAF9511010.1"/>
    <property type="molecule type" value="Genomic_DNA"/>
</dbReference>
<feature type="domain" description="NACHT" evidence="4">
    <location>
        <begin position="209"/>
        <end position="353"/>
    </location>
</feature>
<feature type="repeat" description="WD" evidence="3">
    <location>
        <begin position="932"/>
        <end position="975"/>
    </location>
</feature>
<dbReference type="PROSITE" id="PS50082">
    <property type="entry name" value="WD_REPEATS_2"/>
    <property type="match status" value="12"/>
</dbReference>
<feature type="repeat" description="WD" evidence="3">
    <location>
        <begin position="1060"/>
        <end position="1101"/>
    </location>
</feature>
<evidence type="ECO:0000313" key="6">
    <source>
        <dbReference type="Proteomes" id="UP000886523"/>
    </source>
</evidence>
<sequence length="1307" mass="142217">MKWSLNPGKTAKGLSLAILQPLHLLLDAIPIPGAKDGIGILLDVVEGIDKTSRNSSTLLELENHLRSLTDLLEPVTKMDQNNIPSGLEDDVRKLSKDLEHIASSVQSKSSAGRVRRFLERNKDEHDLPTFSQNVKAALDRFQLSQTLRQEQELFLEKRSAAVMSLPRANSAAYDSGREDAPSSCLEGTRVSILTEIMSWFENMDSSTPPVYWLVGLAGIGKSTIAKTVAERAGKNKMLGGSFFFSRSDAPLRNPSLVFPTLAFQLALSDNEFKNAIGEAIQQDPTLGHKNTFSQFEGLILTPLGRLGPTRQTTLIVLDALDECEEQGADTILQLLLSHASQLPFLRVLITSRPEPHISSVFTQARNLAKRVLHDIEASVIEEDLRLYIRSELGRILKRLELGNVSDWTEGEINSLVEKSGKLFIYAATSIRFIGDARVRDPRGHLRLILDSQLSKESEVTPYSQLDSLYVGVLRNSLSDSNRKAIVKRFQTVVGSIVLLRQPLPMGSLAEFVQCTPDDVDTALRHLRSVIIPPSTPDEAPRIYHPSFRDFIMDPSRCAIPDFVIVAGPDQELRHALRCLELMATFLKQDIAGISDVSLLNSEVKGLEEKVRDVLLAEVQYACRYWASHLSCVELGEKRMVEALEGFSKRLILMWIEAMSLIGSLSSAVVWIEVAHRWAVYHSALAFTPYDTALYKTYSKDVKSCIRVLQGVEAQWPQSLTTFIGHSSGVYSVAFSPDGLWLASGSEEGMLCLWDAMLGECIATLLGHSAAVTSLAFSPDGLQLASGSLDETLCLWDPMLHTCTVTLQGHSHGITSVAFSPDGSRLASGSDDHTLWLWDAMLGMHTVTLQGHSDSVESVAFSPDGLQLVSGSYDHTLCLWDAMSGTHIATLHHHSDSVSSVAFSPDGLHIASGSDDHTICLWDAVLGVHIATLQGHSDSVYSVAFSPNGSWLASGSGSGDKTIHLWDAMSGTHIATLHGHSHSVNSVTFSPDSLWLASGSGDQTLCLWDPMLGTPITTPHGHSNSVLSVAFSPDGLRLASGSYDHTLWLWDVMSGAHTATLEGHSDWIISVAFSPDGVQLASGSFDKTICIWDVMHATCIATLQGHSDWVRSVAFSPDNLRLASGSSDSTVCLWDPVLGVHIATSGHSKDQVGSVAFSPNGLLLASGSWDSSVYLLDAMSGAHIATLHGHSKGVTLVAFSPDGSWLASGSYDHTVCLWDAMSRVCIATLEVDSRNVLDLVFSFDGHTLISQTPTNTFAWDLTSQPPQLVSSSILEVFPPTISLTSLMWSRVVCSVNPELQLGVRMAML</sequence>
<dbReference type="GO" id="GO:0007166">
    <property type="term" value="P:cell surface receptor signaling pathway"/>
    <property type="evidence" value="ECO:0007669"/>
    <property type="project" value="InterPro"/>
</dbReference>
<accession>A0A9P6AS76</accession>
<dbReference type="InterPro" id="IPR001680">
    <property type="entry name" value="WD40_rpt"/>
</dbReference>
<keyword evidence="1 3" id="KW-0853">WD repeat</keyword>
<dbReference type="InterPro" id="IPR007111">
    <property type="entry name" value="NACHT_NTPase"/>
</dbReference>
<dbReference type="InterPro" id="IPR015943">
    <property type="entry name" value="WD40/YVTN_repeat-like_dom_sf"/>
</dbReference>
<dbReference type="InterPro" id="IPR056884">
    <property type="entry name" value="NPHP3-like_N"/>
</dbReference>
<dbReference type="Gene3D" id="1.20.930.20">
    <property type="entry name" value="Adaptor protein Cbl, N-terminal domain"/>
    <property type="match status" value="1"/>
</dbReference>
<dbReference type="InterPro" id="IPR036537">
    <property type="entry name" value="Adaptor_Cbl_N_dom_sf"/>
</dbReference>
<feature type="repeat" description="WD" evidence="3">
    <location>
        <begin position="976"/>
        <end position="1008"/>
    </location>
</feature>
<name>A0A9P6AS76_9AGAM</name>
<dbReference type="PANTHER" id="PTHR22847:SF637">
    <property type="entry name" value="WD REPEAT DOMAIN 5B"/>
    <property type="match status" value="1"/>
</dbReference>
<evidence type="ECO:0000259" key="4">
    <source>
        <dbReference type="PROSITE" id="PS50837"/>
    </source>
</evidence>
<evidence type="ECO:0000256" key="3">
    <source>
        <dbReference type="PROSITE-ProRule" id="PRU00221"/>
    </source>
</evidence>
<dbReference type="GO" id="GO:1990234">
    <property type="term" value="C:transferase complex"/>
    <property type="evidence" value="ECO:0007669"/>
    <property type="project" value="UniProtKB-ARBA"/>
</dbReference>
<dbReference type="Gene3D" id="2.130.10.10">
    <property type="entry name" value="YVTN repeat-like/Quinoprotein amine dehydrogenase"/>
    <property type="match status" value="5"/>
</dbReference>
<dbReference type="CDD" id="cd00200">
    <property type="entry name" value="WD40"/>
    <property type="match status" value="2"/>
</dbReference>
<feature type="repeat" description="WD" evidence="3">
    <location>
        <begin position="1102"/>
        <end position="1134"/>
    </location>
</feature>
<feature type="repeat" description="WD" evidence="3">
    <location>
        <begin position="848"/>
        <end position="889"/>
    </location>
</feature>
<feature type="repeat" description="WD" evidence="3">
    <location>
        <begin position="722"/>
        <end position="763"/>
    </location>
</feature>